<proteinExistence type="inferred from homology"/>
<feature type="domain" description="5'-3' exonuclease" evidence="12">
    <location>
        <begin position="7"/>
        <end position="273"/>
    </location>
</feature>
<keyword evidence="11" id="KW-0378">Hydrolase</keyword>
<evidence type="ECO:0000256" key="1">
    <source>
        <dbReference type="ARBA" id="ARBA00007705"/>
    </source>
</evidence>
<dbReference type="Gene3D" id="3.40.50.1010">
    <property type="entry name" value="5'-nuclease"/>
    <property type="match status" value="1"/>
</dbReference>
<evidence type="ECO:0000259" key="12">
    <source>
        <dbReference type="SMART" id="SM00475"/>
    </source>
</evidence>
<dbReference type="InterPro" id="IPR018320">
    <property type="entry name" value="DNA_polymerase_1"/>
</dbReference>
<dbReference type="InterPro" id="IPR036397">
    <property type="entry name" value="RNaseH_sf"/>
</dbReference>
<dbReference type="CDD" id="cd09859">
    <property type="entry name" value="PIN_53EXO"/>
    <property type="match status" value="1"/>
</dbReference>
<dbReference type="Gene3D" id="1.10.150.20">
    <property type="entry name" value="5' to 3' exonuclease, C-terminal subdomain"/>
    <property type="match status" value="2"/>
</dbReference>
<keyword evidence="5 11" id="KW-0227">DNA damage</keyword>
<dbReference type="EMBL" id="JAGQLN010000009">
    <property type="protein sequence ID" value="MCA9376836.1"/>
    <property type="molecule type" value="Genomic_DNA"/>
</dbReference>
<dbReference type="Gene3D" id="3.30.420.10">
    <property type="entry name" value="Ribonuclease H-like superfamily/Ribonuclease H"/>
    <property type="match status" value="1"/>
</dbReference>
<dbReference type="SMART" id="SM00475">
    <property type="entry name" value="53EXOc"/>
    <property type="match status" value="1"/>
</dbReference>
<evidence type="ECO:0000256" key="7">
    <source>
        <dbReference type="ARBA" id="ARBA00023125"/>
    </source>
</evidence>
<comment type="function">
    <text evidence="11">In addition to polymerase activity, this DNA polymerase exhibits 5'-3' exonuclease activity.</text>
</comment>
<evidence type="ECO:0000256" key="8">
    <source>
        <dbReference type="ARBA" id="ARBA00023204"/>
    </source>
</evidence>
<dbReference type="SUPFAM" id="SSF47807">
    <property type="entry name" value="5' to 3' exonuclease, C-terminal subdomain"/>
    <property type="match status" value="1"/>
</dbReference>
<dbReference type="Pfam" id="PF00476">
    <property type="entry name" value="DNA_pol_A"/>
    <property type="match status" value="1"/>
</dbReference>
<dbReference type="InterPro" id="IPR020045">
    <property type="entry name" value="DNA_polI_H3TH"/>
</dbReference>
<dbReference type="GO" id="GO:0008409">
    <property type="term" value="F:5'-3' exonuclease activity"/>
    <property type="evidence" value="ECO:0007669"/>
    <property type="project" value="UniProtKB-UniRule"/>
</dbReference>
<organism evidence="14 15">
    <name type="scientific">Candidatus Dojkabacteria bacterium</name>
    <dbReference type="NCBI Taxonomy" id="2099670"/>
    <lineage>
        <taxon>Bacteria</taxon>
        <taxon>Candidatus Dojkabacteria</taxon>
    </lineage>
</organism>
<gene>
    <name evidence="11 14" type="primary">polA</name>
    <name evidence="14" type="ORF">KC685_02865</name>
</gene>
<dbReference type="InterPro" id="IPR036279">
    <property type="entry name" value="5-3_exonuclease_C_sf"/>
</dbReference>
<name>A0A955I2W9_9BACT</name>
<keyword evidence="11" id="KW-0540">Nuclease</keyword>
<dbReference type="CDD" id="cd08637">
    <property type="entry name" value="DNA_pol_A_pol_I_C"/>
    <property type="match status" value="1"/>
</dbReference>
<dbReference type="FunFam" id="1.10.150.20:FF:000002">
    <property type="entry name" value="DNA polymerase I"/>
    <property type="match status" value="1"/>
</dbReference>
<evidence type="ECO:0000256" key="11">
    <source>
        <dbReference type="RuleBase" id="RU004460"/>
    </source>
</evidence>
<keyword evidence="6 11" id="KW-0239">DNA-directed DNA polymerase</keyword>
<dbReference type="InterPro" id="IPR008918">
    <property type="entry name" value="HhH2"/>
</dbReference>
<evidence type="ECO:0000256" key="6">
    <source>
        <dbReference type="ARBA" id="ARBA00022932"/>
    </source>
</evidence>
<dbReference type="GO" id="GO:0003887">
    <property type="term" value="F:DNA-directed DNA polymerase activity"/>
    <property type="evidence" value="ECO:0007669"/>
    <property type="project" value="UniProtKB-UniRule"/>
</dbReference>
<keyword evidence="2 11" id="KW-0808">Transferase</keyword>
<dbReference type="FunFam" id="1.10.150.20:FF:000003">
    <property type="entry name" value="DNA polymerase I"/>
    <property type="match status" value="1"/>
</dbReference>
<reference evidence="14" key="2">
    <citation type="journal article" date="2021" name="Microbiome">
        <title>Successional dynamics and alternative stable states in a saline activated sludge microbial community over 9 years.</title>
        <authorList>
            <person name="Wang Y."/>
            <person name="Ye J."/>
            <person name="Ju F."/>
            <person name="Liu L."/>
            <person name="Boyd J.A."/>
            <person name="Deng Y."/>
            <person name="Parks D.H."/>
            <person name="Jiang X."/>
            <person name="Yin X."/>
            <person name="Woodcroft B.J."/>
            <person name="Tyson G.W."/>
            <person name="Hugenholtz P."/>
            <person name="Polz M.F."/>
            <person name="Zhang T."/>
        </authorList>
    </citation>
    <scope>NUCLEOTIDE SEQUENCE</scope>
    <source>
        <strain evidence="14">HKST-UBA17</strain>
    </source>
</reference>
<accession>A0A955I2W9</accession>
<dbReference type="GO" id="GO:0006302">
    <property type="term" value="P:double-strand break repair"/>
    <property type="evidence" value="ECO:0007669"/>
    <property type="project" value="TreeGrafter"/>
</dbReference>
<dbReference type="InterPro" id="IPR020046">
    <property type="entry name" value="5-3_exonucl_a-hlix_arch_N"/>
</dbReference>
<evidence type="ECO:0000313" key="14">
    <source>
        <dbReference type="EMBL" id="MCA9376836.1"/>
    </source>
</evidence>
<dbReference type="GO" id="GO:0003677">
    <property type="term" value="F:DNA binding"/>
    <property type="evidence" value="ECO:0007669"/>
    <property type="project" value="UniProtKB-UniRule"/>
</dbReference>
<dbReference type="PANTHER" id="PTHR10133:SF27">
    <property type="entry name" value="DNA POLYMERASE NU"/>
    <property type="match status" value="1"/>
</dbReference>
<dbReference type="Pfam" id="PF01367">
    <property type="entry name" value="5_3_exonuc"/>
    <property type="match status" value="1"/>
</dbReference>
<comment type="caution">
    <text evidence="14">The sequence shown here is derived from an EMBL/GenBank/DDBJ whole genome shotgun (WGS) entry which is preliminary data.</text>
</comment>
<dbReference type="GO" id="GO:0006261">
    <property type="term" value="P:DNA-templated DNA replication"/>
    <property type="evidence" value="ECO:0007669"/>
    <property type="project" value="UniProtKB-UniRule"/>
</dbReference>
<comment type="catalytic activity">
    <reaction evidence="9 11">
        <text>DNA(n) + a 2'-deoxyribonucleoside 5'-triphosphate = DNA(n+1) + diphosphate</text>
        <dbReference type="Rhea" id="RHEA:22508"/>
        <dbReference type="Rhea" id="RHEA-COMP:17339"/>
        <dbReference type="Rhea" id="RHEA-COMP:17340"/>
        <dbReference type="ChEBI" id="CHEBI:33019"/>
        <dbReference type="ChEBI" id="CHEBI:61560"/>
        <dbReference type="ChEBI" id="CHEBI:173112"/>
        <dbReference type="EC" id="2.7.7.7"/>
    </reaction>
</comment>
<evidence type="ECO:0000256" key="9">
    <source>
        <dbReference type="ARBA" id="ARBA00049244"/>
    </source>
</evidence>
<dbReference type="Pfam" id="PF02739">
    <property type="entry name" value="5_3_exonuc_N"/>
    <property type="match status" value="1"/>
</dbReference>
<dbReference type="SMART" id="SM00279">
    <property type="entry name" value="HhH2"/>
    <property type="match status" value="1"/>
</dbReference>
<keyword evidence="4 11" id="KW-0235">DNA replication</keyword>
<dbReference type="PANTHER" id="PTHR10133">
    <property type="entry name" value="DNA POLYMERASE I"/>
    <property type="match status" value="1"/>
</dbReference>
<dbReference type="SMART" id="SM00482">
    <property type="entry name" value="POLAc"/>
    <property type="match status" value="1"/>
</dbReference>
<protein>
    <recommendedName>
        <fullName evidence="10 11">DNA polymerase I</fullName>
        <ecNumber evidence="10 11">2.7.7.7</ecNumber>
    </recommendedName>
</protein>
<evidence type="ECO:0000256" key="4">
    <source>
        <dbReference type="ARBA" id="ARBA00022705"/>
    </source>
</evidence>
<dbReference type="PRINTS" id="PR00868">
    <property type="entry name" value="DNAPOLI"/>
</dbReference>
<dbReference type="NCBIfam" id="NF004397">
    <property type="entry name" value="PRK05755.1"/>
    <property type="match status" value="1"/>
</dbReference>
<evidence type="ECO:0000256" key="10">
    <source>
        <dbReference type="NCBIfam" id="TIGR00593"/>
    </source>
</evidence>
<reference evidence="14" key="1">
    <citation type="submission" date="2020-04" db="EMBL/GenBank/DDBJ databases">
        <authorList>
            <person name="Zhang T."/>
        </authorList>
    </citation>
    <scope>NUCLEOTIDE SEQUENCE</scope>
    <source>
        <strain evidence="14">HKST-UBA17</strain>
    </source>
</reference>
<dbReference type="Gene3D" id="1.20.1060.10">
    <property type="entry name" value="Taq DNA Polymerase, Chain T, domain 4"/>
    <property type="match status" value="1"/>
</dbReference>
<dbReference type="InterPro" id="IPR002298">
    <property type="entry name" value="DNA_polymerase_A"/>
</dbReference>
<dbReference type="InterPro" id="IPR001098">
    <property type="entry name" value="DNA-dir_DNA_pol_A_palm_dom"/>
</dbReference>
<dbReference type="SUPFAM" id="SSF88723">
    <property type="entry name" value="PIN domain-like"/>
    <property type="match status" value="1"/>
</dbReference>
<dbReference type="InterPro" id="IPR002421">
    <property type="entry name" value="5-3_exonuclease"/>
</dbReference>
<dbReference type="SUPFAM" id="SSF56672">
    <property type="entry name" value="DNA/RNA polymerases"/>
    <property type="match status" value="1"/>
</dbReference>
<dbReference type="NCBIfam" id="TIGR00593">
    <property type="entry name" value="pola"/>
    <property type="match status" value="1"/>
</dbReference>
<dbReference type="CDD" id="cd09898">
    <property type="entry name" value="H3TH_53EXO"/>
    <property type="match status" value="1"/>
</dbReference>
<dbReference type="Proteomes" id="UP000741282">
    <property type="component" value="Unassembled WGS sequence"/>
</dbReference>
<keyword evidence="7 11" id="KW-0238">DNA-binding</keyword>
<dbReference type="InterPro" id="IPR043502">
    <property type="entry name" value="DNA/RNA_pol_sf"/>
</dbReference>
<evidence type="ECO:0000313" key="15">
    <source>
        <dbReference type="Proteomes" id="UP000741282"/>
    </source>
</evidence>
<keyword evidence="11" id="KW-0269">Exonuclease</keyword>
<feature type="domain" description="DNA-directed DNA polymerase family A palm" evidence="13">
    <location>
        <begin position="689"/>
        <end position="896"/>
    </location>
</feature>
<evidence type="ECO:0000256" key="5">
    <source>
        <dbReference type="ARBA" id="ARBA00022763"/>
    </source>
</evidence>
<evidence type="ECO:0000256" key="3">
    <source>
        <dbReference type="ARBA" id="ARBA00022695"/>
    </source>
</evidence>
<evidence type="ECO:0000256" key="2">
    <source>
        <dbReference type="ARBA" id="ARBA00022679"/>
    </source>
</evidence>
<dbReference type="AlphaFoldDB" id="A0A955I2W9"/>
<dbReference type="InterPro" id="IPR029060">
    <property type="entry name" value="PIN-like_dom_sf"/>
</dbReference>
<keyword evidence="8 11" id="KW-0234">DNA repair</keyword>
<keyword evidence="3 11" id="KW-0548">Nucleotidyltransferase</keyword>
<comment type="similarity">
    <text evidence="1 11">Belongs to the DNA polymerase type-A family.</text>
</comment>
<sequence>MATIPKGKDLFLAIDANAIVHRAYHAFPDSLVNSKGVQVNAVYGFTSMLLNVLNEYMPKYIVCAFDTKKPTFRHTEFVDYKAHRKPTDQGLLDQFPYVEDILTAFNIPIMKREGYEADDILGDLSYRAKKGKWYDYNMDMLILSGDKDLLQLIGDNVYVCLPLGSFKNLLIYDTAETVKKLGVRPDQIVDLKGLVGDPSDNIPGVKGVGMKSAVGLLAKYGSIDEIYRHLDEIPPRQAKLLSEGVEQMELSRRLATIVEHIDEPIQLEDCLMSDFDRSKVLQLFNEMEFRSLVSKIPKQEVGRNEAVDQLGLFGTPSGGKVDDAGRVDLDSHGEVYSQGYVEALEVMPEDFDQVLREVLGCEKSLIVHVGDPTGTRGGELFLCGVDNSGELSVRKKLLDRETATMLASGFTTCKECETALIGWEGLCREVVSYNLYALDNMKVNVFDLQLVAHLLSSGDKDFQVSRLVFKYLGREIPDIMYGDHGIDGVQTLFDLYEKLLTELGSLGQGDFAVEKASDIGRSNRVMQNAYYDYEQRLSIVLAKMENRGIVTDLKGLKSMEEELTNEISTIEQAIYHDIGHEINLNSPKQLAEVLYDELALPHGRGKSGRSTREDILKKLSPAHPAIEKILSYRELAKMLGTYVKPLIDFSQNSEDGAIHTDYIQTGASSGRLASKDPNMQNLPLKGEWSSKIRRNFVSREGFTLLALDYSQVELRVFADMSSDPILIEDFNNGKDIHRSTAARIFGKDESEILPKERGLGKTINFGILYGQTKYGLSNLLNISVDEAGDYINEYFENYQGVRDFLAGVEAKALEQGYVETMLGRRRYIGGLNANNRQVVNASIREAINMPIQGTAADIIKIAMINVDRYITNKVKYKVFTLLQIHDELVFEVLDEIVDEVEAELTEIMKNCVQLKVPLLVNASRGRNIAELK</sequence>
<dbReference type="EC" id="2.7.7.7" evidence="10 11"/>
<evidence type="ECO:0000259" key="13">
    <source>
        <dbReference type="SMART" id="SM00482"/>
    </source>
</evidence>
<dbReference type="Gene3D" id="3.30.70.370">
    <property type="match status" value="1"/>
</dbReference>